<evidence type="ECO:0000256" key="10">
    <source>
        <dbReference type="ARBA" id="ARBA00023315"/>
    </source>
</evidence>
<evidence type="ECO:0000256" key="11">
    <source>
        <dbReference type="SAM" id="Phobius"/>
    </source>
</evidence>
<dbReference type="PANTHER" id="PTHR15486:SF65">
    <property type="entry name" value="GLYCEROL-3-PHOSPHATE ACYLTRANSFERASE"/>
    <property type="match status" value="1"/>
</dbReference>
<dbReference type="GO" id="GO:0016020">
    <property type="term" value="C:membrane"/>
    <property type="evidence" value="ECO:0007669"/>
    <property type="project" value="UniProtKB-SubCell"/>
</dbReference>
<dbReference type="SUPFAM" id="SSF69593">
    <property type="entry name" value="Glycerol-3-phosphate (1)-acyltransferase"/>
    <property type="match status" value="1"/>
</dbReference>
<evidence type="ECO:0000256" key="9">
    <source>
        <dbReference type="ARBA" id="ARBA00023264"/>
    </source>
</evidence>
<name>A0AAE0B7I4_9ROSI</name>
<comment type="similarity">
    <text evidence="2">Belongs to the GPAT/DAPAT family.</text>
</comment>
<keyword evidence="8" id="KW-0443">Lipid metabolism</keyword>
<comment type="subcellular location">
    <subcellularLocation>
        <location evidence="1">Membrane</location>
    </subcellularLocation>
</comment>
<dbReference type="GO" id="GO:0016791">
    <property type="term" value="F:phosphatase activity"/>
    <property type="evidence" value="ECO:0007669"/>
    <property type="project" value="TreeGrafter"/>
</dbReference>
<evidence type="ECO:0000256" key="7">
    <source>
        <dbReference type="ARBA" id="ARBA00023136"/>
    </source>
</evidence>
<gene>
    <name evidence="13" type="ORF">Dsin_002671</name>
</gene>
<comment type="caution">
    <text evidence="13">The sequence shown here is derived from an EMBL/GenBank/DDBJ whole genome shotgun (WGS) entry which is preliminary data.</text>
</comment>
<protein>
    <recommendedName>
        <fullName evidence="12">Glycerol-3-phosphate acyltransferase RAM2/GPAT1-8 HAD-like domain-containing protein</fullName>
    </recommendedName>
</protein>
<dbReference type="EMBL" id="JANJYJ010000001">
    <property type="protein sequence ID" value="KAK3230790.1"/>
    <property type="molecule type" value="Genomic_DNA"/>
</dbReference>
<proteinExistence type="inferred from homology"/>
<evidence type="ECO:0000259" key="12">
    <source>
        <dbReference type="Pfam" id="PF23270"/>
    </source>
</evidence>
<evidence type="ECO:0000256" key="8">
    <source>
        <dbReference type="ARBA" id="ARBA00023209"/>
    </source>
</evidence>
<evidence type="ECO:0000256" key="3">
    <source>
        <dbReference type="ARBA" id="ARBA00022516"/>
    </source>
</evidence>
<dbReference type="GO" id="GO:0010143">
    <property type="term" value="P:cutin biosynthetic process"/>
    <property type="evidence" value="ECO:0007669"/>
    <property type="project" value="TreeGrafter"/>
</dbReference>
<accession>A0AAE0B7I4</accession>
<evidence type="ECO:0000256" key="2">
    <source>
        <dbReference type="ARBA" id="ARBA00007937"/>
    </source>
</evidence>
<dbReference type="Proteomes" id="UP001281410">
    <property type="component" value="Unassembled WGS sequence"/>
</dbReference>
<dbReference type="AlphaFoldDB" id="A0AAE0B7I4"/>
<feature type="domain" description="Glycerol-3-phosphate acyltransferase RAM2/GPAT1-8 HAD-like" evidence="12">
    <location>
        <begin position="1"/>
        <end position="177"/>
    </location>
</feature>
<reference evidence="13" key="1">
    <citation type="journal article" date="2023" name="Plant J.">
        <title>Genome sequences and population genomics provide insights into the demographic history, inbreeding, and mutation load of two 'living fossil' tree species of Dipteronia.</title>
        <authorList>
            <person name="Feng Y."/>
            <person name="Comes H.P."/>
            <person name="Chen J."/>
            <person name="Zhu S."/>
            <person name="Lu R."/>
            <person name="Zhang X."/>
            <person name="Li P."/>
            <person name="Qiu J."/>
            <person name="Olsen K.M."/>
            <person name="Qiu Y."/>
        </authorList>
    </citation>
    <scope>NUCLEOTIDE SEQUENCE</scope>
    <source>
        <strain evidence="13">NBL</strain>
    </source>
</reference>
<keyword evidence="3" id="KW-0444">Lipid biosynthesis</keyword>
<keyword evidence="8" id="KW-0594">Phospholipid biosynthesis</keyword>
<dbReference type="GO" id="GO:0008654">
    <property type="term" value="P:phospholipid biosynthetic process"/>
    <property type="evidence" value="ECO:0007669"/>
    <property type="project" value="UniProtKB-KW"/>
</dbReference>
<keyword evidence="4" id="KW-0808">Transferase</keyword>
<keyword evidence="5 11" id="KW-0812">Transmembrane</keyword>
<dbReference type="PANTHER" id="PTHR15486">
    <property type="entry name" value="ANCIENT UBIQUITOUS PROTEIN"/>
    <property type="match status" value="1"/>
</dbReference>
<keyword evidence="9" id="KW-1208">Phospholipid metabolism</keyword>
<keyword evidence="7 11" id="KW-0472">Membrane</keyword>
<evidence type="ECO:0000256" key="5">
    <source>
        <dbReference type="ARBA" id="ARBA00022692"/>
    </source>
</evidence>
<evidence type="ECO:0000256" key="1">
    <source>
        <dbReference type="ARBA" id="ARBA00004370"/>
    </source>
</evidence>
<keyword evidence="14" id="KW-1185">Reference proteome</keyword>
<keyword evidence="6 11" id="KW-1133">Transmembrane helix</keyword>
<dbReference type="InterPro" id="IPR056462">
    <property type="entry name" value="HAD_RAM2/GPAT1-8"/>
</dbReference>
<evidence type="ECO:0000256" key="6">
    <source>
        <dbReference type="ARBA" id="ARBA00022989"/>
    </source>
</evidence>
<dbReference type="GO" id="GO:0090447">
    <property type="term" value="F:glycerol-3-phosphate 2-O-acyltransferase activity"/>
    <property type="evidence" value="ECO:0007669"/>
    <property type="project" value="TreeGrafter"/>
</dbReference>
<evidence type="ECO:0000256" key="4">
    <source>
        <dbReference type="ARBA" id="ARBA00022679"/>
    </source>
</evidence>
<keyword evidence="10" id="KW-0012">Acyltransferase</keyword>
<organism evidence="13 14">
    <name type="scientific">Dipteronia sinensis</name>
    <dbReference type="NCBI Taxonomy" id="43782"/>
    <lineage>
        <taxon>Eukaryota</taxon>
        <taxon>Viridiplantae</taxon>
        <taxon>Streptophyta</taxon>
        <taxon>Embryophyta</taxon>
        <taxon>Tracheophyta</taxon>
        <taxon>Spermatophyta</taxon>
        <taxon>Magnoliopsida</taxon>
        <taxon>eudicotyledons</taxon>
        <taxon>Gunneridae</taxon>
        <taxon>Pentapetalae</taxon>
        <taxon>rosids</taxon>
        <taxon>malvids</taxon>
        <taxon>Sapindales</taxon>
        <taxon>Sapindaceae</taxon>
        <taxon>Hippocastanoideae</taxon>
        <taxon>Acereae</taxon>
        <taxon>Dipteronia</taxon>
    </lineage>
</organism>
<evidence type="ECO:0000313" key="13">
    <source>
        <dbReference type="EMBL" id="KAK3230790.1"/>
    </source>
</evidence>
<dbReference type="Pfam" id="PF23270">
    <property type="entry name" value="HAD_RAM2_N"/>
    <property type="match status" value="1"/>
</dbReference>
<feature type="transmembrane region" description="Helical" evidence="11">
    <location>
        <begin position="12"/>
        <end position="38"/>
    </location>
</feature>
<evidence type="ECO:0000313" key="14">
    <source>
        <dbReference type="Proteomes" id="UP001281410"/>
    </source>
</evidence>
<sequence>METTLLKSSSLFPYFMLVAFEAGGLLRALVLFFLYPLLCLVRRNQALKIMVFVSFVGLRQDKFRIGSSVLPKYFLEDVGNEGFSLVMSGKRTVAVSDMPRIMVEGFLKHYLGVDTVQGRELKVVSGYFVGYMEANNVNGVVLDDDKMVSDHAVGIWCFSKCSLDHQLLSYCKEIYLVSEADKWNWQILPREKYPKPSIFHDGRLAFRPTPLASLTMFMWLPLGISSSSSDISAAQFYLSRFPMLVMKPVPAVTYSMSRFSEVSSPIKIVRLTRDREKDKKLIEQQLCQGDLVVCPEGTTCREPYLFRFSPLFAEMTDEIVPVAIDMQVNMFYGSTASGIKCLDPVFNLLNPFLQYSVTILDKIPSSQTCKAGGKPRIEVANHVQKEIAKALGFESTILTRKDKYMILAGNEGKV</sequence>